<dbReference type="InterPro" id="IPR021074">
    <property type="entry name" value="Formate_DH_dsu"/>
</dbReference>
<protein>
    <submittedName>
        <fullName evidence="1">Formate dehydrogenase subunit delta</fullName>
    </submittedName>
</protein>
<dbReference type="Pfam" id="PF11390">
    <property type="entry name" value="FdsD"/>
    <property type="match status" value="1"/>
</dbReference>
<reference evidence="1" key="1">
    <citation type="submission" date="2020-12" db="EMBL/GenBank/DDBJ databases">
        <title>Methylobrevis albus sp. nov., isolated from fresh water lack sediment.</title>
        <authorList>
            <person name="Zou Q."/>
        </authorList>
    </citation>
    <scope>NUCLEOTIDE SEQUENCE</scope>
    <source>
        <strain evidence="1">L22</strain>
    </source>
</reference>
<gene>
    <name evidence="1" type="ORF">I5731_10425</name>
</gene>
<dbReference type="AlphaFoldDB" id="A0A931MZM4"/>
<dbReference type="Proteomes" id="UP000631694">
    <property type="component" value="Unassembled WGS sequence"/>
</dbReference>
<sequence length="77" mass="8744">MSHKTLDTLVMMANQIARNMMIQGEERALPQISEHIRLYWDPRMRKAIDAHLDAGGEGLDDLARRALTALRDERAAS</sequence>
<name>A0A931MZM4_9HYPH</name>
<evidence type="ECO:0000313" key="1">
    <source>
        <dbReference type="EMBL" id="MBH0238239.1"/>
    </source>
</evidence>
<keyword evidence="2" id="KW-1185">Reference proteome</keyword>
<dbReference type="RefSeq" id="WP_197311325.1">
    <property type="nucleotide sequence ID" value="NZ_JADZLT010000050.1"/>
</dbReference>
<comment type="caution">
    <text evidence="1">The sequence shown here is derived from an EMBL/GenBank/DDBJ whole genome shotgun (WGS) entry which is preliminary data.</text>
</comment>
<organism evidence="1 2">
    <name type="scientific">Methylobrevis albus</name>
    <dbReference type="NCBI Taxonomy" id="2793297"/>
    <lineage>
        <taxon>Bacteria</taxon>
        <taxon>Pseudomonadati</taxon>
        <taxon>Pseudomonadota</taxon>
        <taxon>Alphaproteobacteria</taxon>
        <taxon>Hyphomicrobiales</taxon>
        <taxon>Pleomorphomonadaceae</taxon>
        <taxon>Methylobrevis</taxon>
    </lineage>
</organism>
<proteinExistence type="predicted"/>
<dbReference type="EMBL" id="JADZLT010000050">
    <property type="protein sequence ID" value="MBH0238239.1"/>
    <property type="molecule type" value="Genomic_DNA"/>
</dbReference>
<evidence type="ECO:0000313" key="2">
    <source>
        <dbReference type="Proteomes" id="UP000631694"/>
    </source>
</evidence>
<accession>A0A931MZM4</accession>